<reference evidence="1 2" key="1">
    <citation type="journal article" date="2018" name="Genome Announc.">
        <title>Complete genomes of two Megasphaera elsdenii strains, NCIMB 702410 and ATCC 25940.</title>
        <authorList>
            <person name="Hatmaker E.A."/>
            <person name="O'Dell K."/>
            <person name="Riley L.A."/>
            <person name="Klingeman D.M."/>
            <person name="Guss A.M."/>
        </authorList>
    </citation>
    <scope>NUCLEOTIDE SEQUENCE [LARGE SCALE GENOMIC DNA]</scope>
    <source>
        <strain evidence="1 2">NCIMB702410</strain>
    </source>
</reference>
<dbReference type="PANTHER" id="PTHR36112:SF1">
    <property type="entry name" value="RIBOSOMAL RNA SMALL SUBUNIT METHYLTRANSFERASE J"/>
    <property type="match status" value="1"/>
</dbReference>
<protein>
    <recommendedName>
        <fullName evidence="3">SAM-dependent methyltransferase</fullName>
    </recommendedName>
</protein>
<dbReference type="AlphaFoldDB" id="A0A2S0MA11"/>
<dbReference type="SUPFAM" id="SSF53335">
    <property type="entry name" value="S-adenosyl-L-methionine-dependent methyltransferases"/>
    <property type="match status" value="1"/>
</dbReference>
<gene>
    <name evidence="1" type="ORF">C6Y28_12115</name>
</gene>
<dbReference type="OrthoDB" id="1653798at2"/>
<dbReference type="PANTHER" id="PTHR36112">
    <property type="entry name" value="RIBOSOMAL RNA SMALL SUBUNIT METHYLTRANSFERASE J"/>
    <property type="match status" value="1"/>
</dbReference>
<name>A0A2S0MA11_MEGEL</name>
<dbReference type="GO" id="GO:0008990">
    <property type="term" value="F:rRNA (guanine-N2-)-methyltransferase activity"/>
    <property type="evidence" value="ECO:0007669"/>
    <property type="project" value="InterPro"/>
</dbReference>
<dbReference type="Pfam" id="PF04445">
    <property type="entry name" value="SAM_MT"/>
    <property type="match status" value="1"/>
</dbReference>
<evidence type="ECO:0008006" key="3">
    <source>
        <dbReference type="Google" id="ProtNLM"/>
    </source>
</evidence>
<dbReference type="CDD" id="cd02440">
    <property type="entry name" value="AdoMet_MTases"/>
    <property type="match status" value="1"/>
</dbReference>
<dbReference type="EMBL" id="CP027569">
    <property type="protein sequence ID" value="AVO28304.1"/>
    <property type="molecule type" value="Genomic_DNA"/>
</dbReference>
<evidence type="ECO:0000313" key="1">
    <source>
        <dbReference type="EMBL" id="AVO28304.1"/>
    </source>
</evidence>
<dbReference type="Gene3D" id="3.40.50.150">
    <property type="entry name" value="Vaccinia Virus protein VP39"/>
    <property type="match status" value="1"/>
</dbReference>
<accession>A0A2S0MA11</accession>
<organism evidence="1 2">
    <name type="scientific">Megasphaera elsdenii</name>
    <dbReference type="NCBI Taxonomy" id="907"/>
    <lineage>
        <taxon>Bacteria</taxon>
        <taxon>Bacillati</taxon>
        <taxon>Bacillota</taxon>
        <taxon>Negativicutes</taxon>
        <taxon>Veillonellales</taxon>
        <taxon>Veillonellaceae</taxon>
        <taxon>Megasphaera</taxon>
    </lineage>
</organism>
<dbReference type="Proteomes" id="UP000238358">
    <property type="component" value="Chromosome"/>
</dbReference>
<dbReference type="RefSeq" id="WP_027895082.1">
    <property type="nucleotide sequence ID" value="NZ_CP027569.1"/>
</dbReference>
<dbReference type="InterPro" id="IPR007536">
    <property type="entry name" value="16SrRNA_methylTrfase_J"/>
</dbReference>
<sequence>MIYVVPSLKAKEKLQCEGKAWAESQGFTYVPRGKRTIQDLMDEYGEDFLVYSSRGPQIDRPEGSHFFSLNMAELRIQNLRKGQRDHLLEALIGRGSSKLPITVLDCTCGFGADAAVASFGLPAGSRVDALEVSPLLEAVTSWGFSHFVHKKDDVTAALRRISLRRGDYRDYLLSDEGPVYDVLYFDPMFQRPVEASCQFQPVRAIMEHGGLTRDLIERALQKARRRVVIKERDFRQLCRDFPEVILYGGKYSRIGYAVLECDSWKK</sequence>
<proteinExistence type="predicted"/>
<evidence type="ECO:0000313" key="2">
    <source>
        <dbReference type="Proteomes" id="UP000238358"/>
    </source>
</evidence>
<dbReference type="InterPro" id="IPR029063">
    <property type="entry name" value="SAM-dependent_MTases_sf"/>
</dbReference>